<evidence type="ECO:0000313" key="2">
    <source>
        <dbReference type="Proteomes" id="UP000248924"/>
    </source>
</evidence>
<gene>
    <name evidence="1" type="ORF">C1I95_17645</name>
</gene>
<accession>A0A2W2EI60</accession>
<evidence type="ECO:0000313" key="1">
    <source>
        <dbReference type="EMBL" id="PZG16495.1"/>
    </source>
</evidence>
<dbReference type="Proteomes" id="UP000248924">
    <property type="component" value="Unassembled WGS sequence"/>
</dbReference>
<dbReference type="EMBL" id="POTY01000104">
    <property type="protein sequence ID" value="PZG16495.1"/>
    <property type="molecule type" value="Genomic_DNA"/>
</dbReference>
<keyword evidence="2" id="KW-1185">Reference proteome</keyword>
<dbReference type="AlphaFoldDB" id="A0A2W2EI60"/>
<name>A0A2W2EI60_9ACTN</name>
<reference evidence="1 2" key="1">
    <citation type="submission" date="2018-01" db="EMBL/GenBank/DDBJ databases">
        <title>Draft genome sequence of Jishengella sp. NA12.</title>
        <authorList>
            <person name="Sahin N."/>
            <person name="Ay H."/>
            <person name="Saygin H."/>
        </authorList>
    </citation>
    <scope>NUCLEOTIDE SEQUENCE [LARGE SCALE GENOMIC DNA]</scope>
    <source>
        <strain evidence="1 2">NA12</strain>
    </source>
</reference>
<sequence>MNGTITQPGAVQRRTYGNFEVALNLTVELAFNIAVSAAGSPHRYDELSFTTPDADTANLIHRVIRDGALQGVRAEGIREAVDQALRAELFEVQARHDTPSQRRAEHINALLDQMESLVDDAAIAELVESMRAGEPYRSY</sequence>
<organism evidence="1 2">
    <name type="scientific">Micromonospora craterilacus</name>
    <dbReference type="NCBI Taxonomy" id="1655439"/>
    <lineage>
        <taxon>Bacteria</taxon>
        <taxon>Bacillati</taxon>
        <taxon>Actinomycetota</taxon>
        <taxon>Actinomycetes</taxon>
        <taxon>Micromonosporales</taxon>
        <taxon>Micromonosporaceae</taxon>
        <taxon>Micromonospora</taxon>
    </lineage>
</organism>
<protein>
    <submittedName>
        <fullName evidence="1">Uncharacterized protein</fullName>
    </submittedName>
</protein>
<dbReference type="RefSeq" id="WP_111214909.1">
    <property type="nucleotide sequence ID" value="NZ_POTY01000104.1"/>
</dbReference>
<proteinExistence type="predicted"/>
<dbReference type="OrthoDB" id="9860118at2"/>
<comment type="caution">
    <text evidence="1">The sequence shown here is derived from an EMBL/GenBank/DDBJ whole genome shotgun (WGS) entry which is preliminary data.</text>
</comment>